<accession>A0ABP7DGZ8</accession>
<comment type="caution">
    <text evidence="2">The sequence shown here is derived from an EMBL/GenBank/DDBJ whole genome shotgun (WGS) entry which is preliminary data.</text>
</comment>
<gene>
    <name evidence="2" type="ORF">GCM10022399_21510</name>
</gene>
<evidence type="ECO:0000256" key="1">
    <source>
        <dbReference type="SAM" id="Phobius"/>
    </source>
</evidence>
<sequence>MGEGVGVTERPHLAWERVLIVVGVAIALASAVLGYVWLQRMPELQPVDFGQHVPIVATETTSVTVFVSTGLSSSPSCEVTTGNGGAVTVGEAERYHQGGGLESAFGFPVISGTTYVVTCSSAAEAGRFAVAQDVAVPVNVLIATGSLGLGLCGVGLVVTTGRRRATTTRSSSSR</sequence>
<evidence type="ECO:0008006" key="4">
    <source>
        <dbReference type="Google" id="ProtNLM"/>
    </source>
</evidence>
<evidence type="ECO:0000313" key="2">
    <source>
        <dbReference type="EMBL" id="GAA3704628.1"/>
    </source>
</evidence>
<keyword evidence="1" id="KW-0472">Membrane</keyword>
<organism evidence="2 3">
    <name type="scientific">Terrabacter ginsenosidimutans</name>
    <dbReference type="NCBI Taxonomy" id="490575"/>
    <lineage>
        <taxon>Bacteria</taxon>
        <taxon>Bacillati</taxon>
        <taxon>Actinomycetota</taxon>
        <taxon>Actinomycetes</taxon>
        <taxon>Micrococcales</taxon>
        <taxon>Intrasporangiaceae</taxon>
        <taxon>Terrabacter</taxon>
    </lineage>
</organism>
<keyword evidence="1" id="KW-1133">Transmembrane helix</keyword>
<protein>
    <recommendedName>
        <fullName evidence="4">DUF3592 domain-containing protein</fullName>
    </recommendedName>
</protein>
<proteinExistence type="predicted"/>
<reference evidence="3" key="1">
    <citation type="journal article" date="2019" name="Int. J. Syst. Evol. Microbiol.">
        <title>The Global Catalogue of Microorganisms (GCM) 10K type strain sequencing project: providing services to taxonomists for standard genome sequencing and annotation.</title>
        <authorList>
            <consortium name="The Broad Institute Genomics Platform"/>
            <consortium name="The Broad Institute Genome Sequencing Center for Infectious Disease"/>
            <person name="Wu L."/>
            <person name="Ma J."/>
        </authorList>
    </citation>
    <scope>NUCLEOTIDE SEQUENCE [LARGE SCALE GENOMIC DNA]</scope>
    <source>
        <strain evidence="3">JCM 17125</strain>
    </source>
</reference>
<keyword evidence="1" id="KW-0812">Transmembrane</keyword>
<evidence type="ECO:0000313" key="3">
    <source>
        <dbReference type="Proteomes" id="UP001501468"/>
    </source>
</evidence>
<name>A0ABP7DGZ8_9MICO</name>
<dbReference type="EMBL" id="BAABDC010000003">
    <property type="protein sequence ID" value="GAA3704628.1"/>
    <property type="molecule type" value="Genomic_DNA"/>
</dbReference>
<dbReference type="Proteomes" id="UP001501468">
    <property type="component" value="Unassembled WGS sequence"/>
</dbReference>
<feature type="transmembrane region" description="Helical" evidence="1">
    <location>
        <begin position="18"/>
        <end position="38"/>
    </location>
</feature>
<feature type="transmembrane region" description="Helical" evidence="1">
    <location>
        <begin position="140"/>
        <end position="159"/>
    </location>
</feature>
<keyword evidence="3" id="KW-1185">Reference proteome</keyword>